<evidence type="ECO:0000313" key="2">
    <source>
        <dbReference type="EMBL" id="SVB75969.1"/>
    </source>
</evidence>
<dbReference type="AlphaFoldDB" id="A0A382GLY1"/>
<organism evidence="2">
    <name type="scientific">marine metagenome</name>
    <dbReference type="NCBI Taxonomy" id="408172"/>
    <lineage>
        <taxon>unclassified sequences</taxon>
        <taxon>metagenomes</taxon>
        <taxon>ecological metagenomes</taxon>
    </lineage>
</organism>
<sequence length="184" mass="19138">MGNFRLRLGALLRRLIIVALSLGGVFGAAIGRIEATEVITVEIGKAMLVQLSATPKVVMLGNPNIADVVMEENGLLFLLGKEPGETNLMILNDKGEVLISSPVIVAPGQKRHVTIDRGQEIFTLSCNPRCVPVATPNGTGATTAAATIPASSQATATGQPRASNNSDAIANSLNSLLAGQEQEK</sequence>
<gene>
    <name evidence="2" type="ORF">METZ01_LOCUS228823</name>
</gene>
<proteinExistence type="predicted"/>
<dbReference type="Pfam" id="PF13629">
    <property type="entry name" value="T2SS-T3SS_pil_N"/>
    <property type="match status" value="1"/>
</dbReference>
<reference evidence="2" key="1">
    <citation type="submission" date="2018-05" db="EMBL/GenBank/DDBJ databases">
        <authorList>
            <person name="Lanie J.A."/>
            <person name="Ng W.-L."/>
            <person name="Kazmierczak K.M."/>
            <person name="Andrzejewski T.M."/>
            <person name="Davidsen T.M."/>
            <person name="Wayne K.J."/>
            <person name="Tettelin H."/>
            <person name="Glass J.I."/>
            <person name="Rusch D."/>
            <person name="Podicherti R."/>
            <person name="Tsui H.-C.T."/>
            <person name="Winkler M.E."/>
        </authorList>
    </citation>
    <scope>NUCLEOTIDE SEQUENCE</scope>
</reference>
<protein>
    <recommendedName>
        <fullName evidence="1">Pilus formation protein N-terminal domain-containing protein</fullName>
    </recommendedName>
</protein>
<accession>A0A382GLY1</accession>
<dbReference type="EMBL" id="UINC01056209">
    <property type="protein sequence ID" value="SVB75969.1"/>
    <property type="molecule type" value="Genomic_DNA"/>
</dbReference>
<dbReference type="InterPro" id="IPR032789">
    <property type="entry name" value="T2SS-T3SS_pil_N"/>
</dbReference>
<evidence type="ECO:0000259" key="1">
    <source>
        <dbReference type="Pfam" id="PF13629"/>
    </source>
</evidence>
<name>A0A382GLY1_9ZZZZ</name>
<feature type="domain" description="Pilus formation protein N-terminal" evidence="1">
    <location>
        <begin position="37"/>
        <end position="105"/>
    </location>
</feature>